<proteinExistence type="predicted"/>
<gene>
    <name evidence="3" type="ORF">BKA67DRAFT_113482</name>
</gene>
<sequence length="486" mass="55069">MASVSEPTQIVETFSKSLRELANDKSFQHITNLINDKSRLEKDNVKLVSTKDGLVNTIADLHHKVTEAETAAKKSRSDLDSRKKEIQALAEEHDRMLKEIATLKKQLQQNETIVSDVQRKSKQKQDHITQLQQMLSQESTNFQNANSAQKKLQTHLEALQQDFRETKESLDTFTSLTSSVINMPKNDVANILEGILLSVCQFVLSYVNVELESGVLATIPVASTGRSSHSIPLLNSNSKQAKFMRVAASIYDIARSFEKHIFQSSYLLEHNGLCQILSDLASDDPDREAHIRAVLMPVQPKQDIIDKRIDRCVHDIIRLIDFMILPSSLHDFRIALRTLCTQTCESWTRLQRLQDRIKISFNVDDSDELNQLSTYFQIENRQARQTDGTSISSADSTRTAKKGSRMVEFENFGVIIWPSFIWDEDEIIQNCAVLSSDQIKRAREEQGIFRDKRLARRESDNVTAGKRSKKDGNFLSGDSAEQANGG</sequence>
<dbReference type="GeneID" id="70123802"/>
<feature type="region of interest" description="Disordered" evidence="2">
    <location>
        <begin position="458"/>
        <end position="486"/>
    </location>
</feature>
<reference evidence="3" key="1">
    <citation type="journal article" date="2021" name="Nat. Commun.">
        <title>Genetic determinants of endophytism in the Arabidopsis root mycobiome.</title>
        <authorList>
            <person name="Mesny F."/>
            <person name="Miyauchi S."/>
            <person name="Thiergart T."/>
            <person name="Pickel B."/>
            <person name="Atanasova L."/>
            <person name="Karlsson M."/>
            <person name="Huettel B."/>
            <person name="Barry K.W."/>
            <person name="Haridas S."/>
            <person name="Chen C."/>
            <person name="Bauer D."/>
            <person name="Andreopoulos W."/>
            <person name="Pangilinan J."/>
            <person name="LaButti K."/>
            <person name="Riley R."/>
            <person name="Lipzen A."/>
            <person name="Clum A."/>
            <person name="Drula E."/>
            <person name="Henrissat B."/>
            <person name="Kohler A."/>
            <person name="Grigoriev I.V."/>
            <person name="Martin F.M."/>
            <person name="Hacquard S."/>
        </authorList>
    </citation>
    <scope>NUCLEOTIDE SEQUENCE</scope>
    <source>
        <strain evidence="3">MPI-SDFR-AT-0073</strain>
    </source>
</reference>
<comment type="caution">
    <text evidence="3">The sequence shown here is derived from an EMBL/GenBank/DDBJ whole genome shotgun (WGS) entry which is preliminary data.</text>
</comment>
<dbReference type="SUPFAM" id="SSF90257">
    <property type="entry name" value="Myosin rod fragments"/>
    <property type="match status" value="1"/>
</dbReference>
<keyword evidence="4" id="KW-1185">Reference proteome</keyword>
<evidence type="ECO:0000256" key="1">
    <source>
        <dbReference type="SAM" id="Coils"/>
    </source>
</evidence>
<protein>
    <submittedName>
        <fullName evidence="3">Uncharacterized protein</fullName>
    </submittedName>
</protein>
<evidence type="ECO:0000313" key="3">
    <source>
        <dbReference type="EMBL" id="KAH6645482.1"/>
    </source>
</evidence>
<dbReference type="OrthoDB" id="5421041at2759"/>
<organism evidence="3 4">
    <name type="scientific">Truncatella angustata</name>
    <dbReference type="NCBI Taxonomy" id="152316"/>
    <lineage>
        <taxon>Eukaryota</taxon>
        <taxon>Fungi</taxon>
        <taxon>Dikarya</taxon>
        <taxon>Ascomycota</taxon>
        <taxon>Pezizomycotina</taxon>
        <taxon>Sordariomycetes</taxon>
        <taxon>Xylariomycetidae</taxon>
        <taxon>Amphisphaeriales</taxon>
        <taxon>Sporocadaceae</taxon>
        <taxon>Truncatella</taxon>
    </lineage>
</organism>
<keyword evidence="1" id="KW-0175">Coiled coil</keyword>
<feature type="coiled-coil region" evidence="1">
    <location>
        <begin position="72"/>
        <end position="169"/>
    </location>
</feature>
<dbReference type="Gene3D" id="1.10.287.1490">
    <property type="match status" value="1"/>
</dbReference>
<dbReference type="AlphaFoldDB" id="A0A9P8UB37"/>
<accession>A0A9P8UB37</accession>
<dbReference type="EMBL" id="JAGPXC010000011">
    <property type="protein sequence ID" value="KAH6645482.1"/>
    <property type="molecule type" value="Genomic_DNA"/>
</dbReference>
<dbReference type="Proteomes" id="UP000758603">
    <property type="component" value="Unassembled WGS sequence"/>
</dbReference>
<evidence type="ECO:0000313" key="4">
    <source>
        <dbReference type="Proteomes" id="UP000758603"/>
    </source>
</evidence>
<dbReference type="RefSeq" id="XP_045951996.1">
    <property type="nucleotide sequence ID" value="XM_046094909.1"/>
</dbReference>
<evidence type="ECO:0000256" key="2">
    <source>
        <dbReference type="SAM" id="MobiDB-lite"/>
    </source>
</evidence>
<name>A0A9P8UB37_9PEZI</name>